<dbReference type="OrthoDB" id="3252468at2"/>
<dbReference type="KEGG" id="amin:AUMI_10740"/>
<accession>A0A182C1L5</accession>
<dbReference type="InterPro" id="IPR013595">
    <property type="entry name" value="Pept_S33_TAP-like_C"/>
</dbReference>
<dbReference type="Pfam" id="PF08386">
    <property type="entry name" value="Abhydrolase_4"/>
    <property type="match status" value="1"/>
</dbReference>
<dbReference type="RefSeq" id="WP_096380091.1">
    <property type="nucleotide sequence ID" value="NZ_AP017457.1"/>
</dbReference>
<dbReference type="PANTHER" id="PTHR43248:SF30">
    <property type="entry name" value="AB HYDROLASE-1 DOMAIN-CONTAINING PROTEIN"/>
    <property type="match status" value="1"/>
</dbReference>
<evidence type="ECO:0000256" key="3">
    <source>
        <dbReference type="SAM" id="SignalP"/>
    </source>
</evidence>
<name>A0A182C1L5_9MICO</name>
<comment type="similarity">
    <text evidence="1">Belongs to the peptidase S33 family.</text>
</comment>
<dbReference type="InterPro" id="IPR051601">
    <property type="entry name" value="Serine_prot/Carboxylest_S33"/>
</dbReference>
<proteinExistence type="inferred from homology"/>
<dbReference type="PANTHER" id="PTHR43248">
    <property type="entry name" value="2-SUCCINYL-6-HYDROXY-2,4-CYCLOHEXADIENE-1-CARBOXYLATE SYNTHASE"/>
    <property type="match status" value="1"/>
</dbReference>
<dbReference type="GO" id="GO:0016787">
    <property type="term" value="F:hydrolase activity"/>
    <property type="evidence" value="ECO:0007669"/>
    <property type="project" value="UniProtKB-KW"/>
</dbReference>
<keyword evidence="3" id="KW-0732">Signal</keyword>
<dbReference type="GeneID" id="80451256"/>
<organism evidence="5 6">
    <name type="scientific">Aurantimicrobium minutum</name>
    <dbReference type="NCBI Taxonomy" id="708131"/>
    <lineage>
        <taxon>Bacteria</taxon>
        <taxon>Bacillati</taxon>
        <taxon>Actinomycetota</taxon>
        <taxon>Actinomycetes</taxon>
        <taxon>Micrococcales</taxon>
        <taxon>Microbacteriaceae</taxon>
        <taxon>Aurantimicrobium</taxon>
    </lineage>
</organism>
<keyword evidence="2" id="KW-0378">Hydrolase</keyword>
<dbReference type="Gene3D" id="3.40.50.1820">
    <property type="entry name" value="alpha/beta hydrolase"/>
    <property type="match status" value="1"/>
</dbReference>
<dbReference type="AlphaFoldDB" id="A0A182C1L5"/>
<feature type="signal peptide" evidence="3">
    <location>
        <begin position="1"/>
        <end position="22"/>
    </location>
</feature>
<dbReference type="PROSITE" id="PS51257">
    <property type="entry name" value="PROKAR_LIPOPROTEIN"/>
    <property type="match status" value="1"/>
</dbReference>
<evidence type="ECO:0000313" key="6">
    <source>
        <dbReference type="Proteomes" id="UP000243847"/>
    </source>
</evidence>
<sequence length="504" mass="53990">MRALLRLTALVATLALTLSACSAPVVPEPSLPPESIPSELAPFYNQDISWQDCYEAMECAVAKAPIDWSNPQGQTLELAMVRHVASSSDRLGSLFVNPGGPGASGVDFIANSLDYAVSKDVQKNYDVIGFDPRGVGQSTPVTCVDSDAEMDEYLYGFFDAPRESPEWFAERAAATQAFAQDCAEKSGALLEHVDTISAARDLDMLRYLVGDRQLNYLGYSYGTLLGAIYAETFPANAGRMVLDGALNPASSSFDVTVTQAQGFEKALRAYLADCLSQSSCPFRGSVDQAMQSISELLSQLDKDPLAASDGRLLGADAMVTAIIAPLYDKEAWGYLSDIFTAVFEGDADPAFAAADWYYNRSEAGVYGDNSTEAFIAINCLDYPTETDQTQWALHAEKLKSAAPVIGPYLAWGEQSCATWPAPAVLSPGEVSASGSGDILVIGTTGDPATPYRWAQELAAQLDHGHLITYVGEGHTAYNKSNSCVKDAVDTFLLRGTVPAKDLRC</sequence>
<dbReference type="EMBL" id="AP017457">
    <property type="protein sequence ID" value="BAU98617.1"/>
    <property type="molecule type" value="Genomic_DNA"/>
</dbReference>
<evidence type="ECO:0000313" key="5">
    <source>
        <dbReference type="EMBL" id="BAU98617.1"/>
    </source>
</evidence>
<evidence type="ECO:0000256" key="2">
    <source>
        <dbReference type="ARBA" id="ARBA00022801"/>
    </source>
</evidence>
<dbReference type="InterPro" id="IPR029058">
    <property type="entry name" value="AB_hydrolase_fold"/>
</dbReference>
<dbReference type="SUPFAM" id="SSF53474">
    <property type="entry name" value="alpha/beta-Hydrolases"/>
    <property type="match status" value="1"/>
</dbReference>
<feature type="domain" description="Peptidase S33 tripeptidyl aminopeptidase-like C-terminal" evidence="4">
    <location>
        <begin position="402"/>
        <end position="504"/>
    </location>
</feature>
<protein>
    <submittedName>
        <fullName evidence="5">Peptidase</fullName>
    </submittedName>
</protein>
<reference evidence="5 6" key="1">
    <citation type="journal article" date="2016" name="Genome Announc.">
        <title>Complete Genome Sequence of Aurantimicrobium minutum Type Strain KNCT, a Planktonic Ultramicrobacterium Isolated from River Water.</title>
        <authorList>
            <person name="Nakai R."/>
            <person name="Fujisawa T."/>
            <person name="Nakamura Y."/>
            <person name="Nishide H."/>
            <person name="Uchiyama I."/>
            <person name="Baba T."/>
            <person name="Toyoda A."/>
            <person name="Fujiyama A."/>
            <person name="Naganuma T."/>
            <person name="Niki H."/>
        </authorList>
    </citation>
    <scope>NUCLEOTIDE SEQUENCE [LARGE SCALE GENOMIC DNA]</scope>
    <source>
        <strain evidence="5 6">KNC</strain>
    </source>
</reference>
<evidence type="ECO:0000256" key="1">
    <source>
        <dbReference type="ARBA" id="ARBA00010088"/>
    </source>
</evidence>
<gene>
    <name evidence="5" type="ORF">AUMI_10740</name>
</gene>
<feature type="chain" id="PRO_5008116114" evidence="3">
    <location>
        <begin position="23"/>
        <end position="504"/>
    </location>
</feature>
<dbReference type="Proteomes" id="UP000243847">
    <property type="component" value="Chromosome sequence1"/>
</dbReference>
<evidence type="ECO:0000259" key="4">
    <source>
        <dbReference type="Pfam" id="PF08386"/>
    </source>
</evidence>